<evidence type="ECO:0008006" key="4">
    <source>
        <dbReference type="Google" id="ProtNLM"/>
    </source>
</evidence>
<evidence type="ECO:0000313" key="2">
    <source>
        <dbReference type="EMBL" id="RVV98389.1"/>
    </source>
</evidence>
<feature type="compositionally biased region" description="Basic and acidic residues" evidence="1">
    <location>
        <begin position="30"/>
        <end position="53"/>
    </location>
</feature>
<feature type="compositionally biased region" description="Basic and acidic residues" evidence="1">
    <location>
        <begin position="140"/>
        <end position="150"/>
    </location>
</feature>
<feature type="compositionally biased region" description="Pro residues" evidence="1">
    <location>
        <begin position="162"/>
        <end position="183"/>
    </location>
</feature>
<sequence length="208" mass="21245">MANTTEEMKAAADKAAQDARSGAEELASAAREKATDFAHDARDRAYEYGRETKNATADETSKVADALRKASSDLRDGSPQEKIFARLADGVADTADQMRGMELDEMAYELTSFARRNPAAFLGGAALLGFAAGRFLKSSARGDHYDDPVDRGNVAPMAARSAPPPAPAPATTPAPGGPVPPAPSATAPARGGATAAPVGTTTAGGGVK</sequence>
<name>A0A438AI54_9RHOB</name>
<dbReference type="AlphaFoldDB" id="A0A438AI54"/>
<feature type="region of interest" description="Disordered" evidence="1">
    <location>
        <begin position="1"/>
        <end position="60"/>
    </location>
</feature>
<accession>A0A438AI54</accession>
<comment type="caution">
    <text evidence="2">The sequence shown here is derived from an EMBL/GenBank/DDBJ whole genome shotgun (WGS) entry which is preliminary data.</text>
</comment>
<protein>
    <recommendedName>
        <fullName evidence="4">Late embryogenesis abundant protein</fullName>
    </recommendedName>
</protein>
<gene>
    <name evidence="2" type="ORF">EKE94_05555</name>
</gene>
<feature type="compositionally biased region" description="Basic and acidic residues" evidence="1">
    <location>
        <begin position="1"/>
        <end position="23"/>
    </location>
</feature>
<evidence type="ECO:0000256" key="1">
    <source>
        <dbReference type="SAM" id="MobiDB-lite"/>
    </source>
</evidence>
<organism evidence="2 3">
    <name type="scientific">Mesobaculum littorinae</name>
    <dbReference type="NCBI Taxonomy" id="2486419"/>
    <lineage>
        <taxon>Bacteria</taxon>
        <taxon>Pseudomonadati</taxon>
        <taxon>Pseudomonadota</taxon>
        <taxon>Alphaproteobacteria</taxon>
        <taxon>Rhodobacterales</taxon>
        <taxon>Roseobacteraceae</taxon>
        <taxon>Mesobaculum</taxon>
    </lineage>
</organism>
<dbReference type="RefSeq" id="WP_127905622.1">
    <property type="nucleotide sequence ID" value="NZ_RQXX01000002.1"/>
</dbReference>
<reference evidence="2 3" key="1">
    <citation type="submission" date="2018-11" db="EMBL/GenBank/DDBJ databases">
        <title>Mesobaculum littorinae gen. nov., sp. nov., isolated from Littorina scabra that represents a novel genus of the order Rhodobacteraceae.</title>
        <authorList>
            <person name="Li F."/>
        </authorList>
    </citation>
    <scope>NUCLEOTIDE SEQUENCE [LARGE SCALE GENOMIC DNA]</scope>
    <source>
        <strain evidence="2 3">M0103</strain>
    </source>
</reference>
<keyword evidence="3" id="KW-1185">Reference proteome</keyword>
<dbReference type="OrthoDB" id="7744082at2"/>
<proteinExistence type="predicted"/>
<dbReference type="Proteomes" id="UP000285908">
    <property type="component" value="Unassembled WGS sequence"/>
</dbReference>
<dbReference type="EMBL" id="RQXX01000002">
    <property type="protein sequence ID" value="RVV98389.1"/>
    <property type="molecule type" value="Genomic_DNA"/>
</dbReference>
<evidence type="ECO:0000313" key="3">
    <source>
        <dbReference type="Proteomes" id="UP000285908"/>
    </source>
</evidence>
<feature type="region of interest" description="Disordered" evidence="1">
    <location>
        <begin position="139"/>
        <end position="208"/>
    </location>
</feature>
<feature type="compositionally biased region" description="Low complexity" evidence="1">
    <location>
        <begin position="184"/>
        <end position="201"/>
    </location>
</feature>